<dbReference type="InParanoid" id="A5E2S8"/>
<evidence type="ECO:0000256" key="11">
    <source>
        <dbReference type="ARBA" id="ARBA00022989"/>
    </source>
</evidence>
<keyword evidence="15 16" id="KW-1208">Phospholipid metabolism</keyword>
<name>A5E2S8_LODEL</name>
<dbReference type="InterPro" id="IPR000374">
    <property type="entry name" value="PC_trans"/>
</dbReference>
<dbReference type="OrthoDB" id="10260889at2759"/>
<comment type="pathway">
    <text evidence="3 16 17">Phospholipid metabolism; CDP-diacylglycerol biosynthesis; CDP-diacylglycerol from sn-glycerol 3-phosphate: step 3/3.</text>
</comment>
<evidence type="ECO:0000313" key="20">
    <source>
        <dbReference type="Proteomes" id="UP000001996"/>
    </source>
</evidence>
<keyword evidence="12 16" id="KW-0443">Lipid metabolism</keyword>
<evidence type="ECO:0000256" key="14">
    <source>
        <dbReference type="ARBA" id="ARBA00023209"/>
    </source>
</evidence>
<dbReference type="EC" id="2.7.7.41" evidence="6 16"/>
<evidence type="ECO:0000256" key="6">
    <source>
        <dbReference type="ARBA" id="ARBA00012487"/>
    </source>
</evidence>
<dbReference type="HOGENOM" id="CLU_023471_1_1_1"/>
<dbReference type="GO" id="GO:0005789">
    <property type="term" value="C:endoplasmic reticulum membrane"/>
    <property type="evidence" value="ECO:0007669"/>
    <property type="project" value="TreeGrafter"/>
</dbReference>
<evidence type="ECO:0000256" key="4">
    <source>
        <dbReference type="ARBA" id="ARBA00005189"/>
    </source>
</evidence>
<dbReference type="GO" id="GO:0016024">
    <property type="term" value="P:CDP-diacylglycerol biosynthetic process"/>
    <property type="evidence" value="ECO:0007669"/>
    <property type="project" value="UniProtKB-UniRule"/>
</dbReference>
<gene>
    <name evidence="19" type="ORF">LELG_03915</name>
</gene>
<evidence type="ECO:0000256" key="2">
    <source>
        <dbReference type="ARBA" id="ARBA00004141"/>
    </source>
</evidence>
<feature type="transmembrane region" description="Helical" evidence="16">
    <location>
        <begin position="66"/>
        <end position="85"/>
    </location>
</feature>
<feature type="transmembrane region" description="Helical" evidence="16">
    <location>
        <begin position="194"/>
        <end position="212"/>
    </location>
</feature>
<feature type="transmembrane region" description="Helical" evidence="16">
    <location>
        <begin position="260"/>
        <end position="278"/>
    </location>
</feature>
<dbReference type="InterPro" id="IPR016720">
    <property type="entry name" value="PC_Trfase_euk"/>
</dbReference>
<dbReference type="PIRSF" id="PIRSF018269">
    <property type="entry name" value="PC_trans_euk"/>
    <property type="match status" value="1"/>
</dbReference>
<evidence type="ECO:0000256" key="8">
    <source>
        <dbReference type="ARBA" id="ARBA00022679"/>
    </source>
</evidence>
<evidence type="ECO:0000256" key="3">
    <source>
        <dbReference type="ARBA" id="ARBA00005119"/>
    </source>
</evidence>
<feature type="compositionally biased region" description="Polar residues" evidence="18">
    <location>
        <begin position="12"/>
        <end position="46"/>
    </location>
</feature>
<keyword evidence="9 16" id="KW-0812">Transmembrane</keyword>
<dbReference type="AlphaFoldDB" id="A5E2S8"/>
<dbReference type="EMBL" id="CH981528">
    <property type="protein sequence ID" value="EDK45736.1"/>
    <property type="molecule type" value="Genomic_DNA"/>
</dbReference>
<reference evidence="19 20" key="1">
    <citation type="journal article" date="2009" name="Nature">
        <title>Evolution of pathogenicity and sexual reproduction in eight Candida genomes.</title>
        <authorList>
            <person name="Butler G."/>
            <person name="Rasmussen M.D."/>
            <person name="Lin M.F."/>
            <person name="Santos M.A."/>
            <person name="Sakthikumar S."/>
            <person name="Munro C.A."/>
            <person name="Rheinbay E."/>
            <person name="Grabherr M."/>
            <person name="Forche A."/>
            <person name="Reedy J.L."/>
            <person name="Agrafioti I."/>
            <person name="Arnaud M.B."/>
            <person name="Bates S."/>
            <person name="Brown A.J."/>
            <person name="Brunke S."/>
            <person name="Costanzo M.C."/>
            <person name="Fitzpatrick D.A."/>
            <person name="de Groot P.W."/>
            <person name="Harris D."/>
            <person name="Hoyer L.L."/>
            <person name="Hube B."/>
            <person name="Klis F.M."/>
            <person name="Kodira C."/>
            <person name="Lennard N."/>
            <person name="Logue M.E."/>
            <person name="Martin R."/>
            <person name="Neiman A.M."/>
            <person name="Nikolaou E."/>
            <person name="Quail M.A."/>
            <person name="Quinn J."/>
            <person name="Santos M.C."/>
            <person name="Schmitzberger F.F."/>
            <person name="Sherlock G."/>
            <person name="Shah P."/>
            <person name="Silverstein K.A."/>
            <person name="Skrzypek M.S."/>
            <person name="Soll D."/>
            <person name="Staggs R."/>
            <person name="Stansfield I."/>
            <person name="Stumpf M.P."/>
            <person name="Sudbery P.E."/>
            <person name="Srikantha T."/>
            <person name="Zeng Q."/>
            <person name="Berman J."/>
            <person name="Berriman M."/>
            <person name="Heitman J."/>
            <person name="Gow N.A."/>
            <person name="Lorenz M.C."/>
            <person name="Birren B.W."/>
            <person name="Kellis M."/>
            <person name="Cuomo C.A."/>
        </authorList>
    </citation>
    <scope>NUCLEOTIDE SEQUENCE [LARGE SCALE GENOMIC DNA]</scope>
    <source>
        <strain evidence="20">ATCC 11503 / BCRC 21390 / CBS 2605 / JCM 1781 / NBRC 1676 / NRRL YB-4239</strain>
    </source>
</reference>
<keyword evidence="13 16" id="KW-0472">Membrane</keyword>
<dbReference type="GeneID" id="5231976"/>
<accession>A5E2S8</accession>
<dbReference type="VEuPathDB" id="FungiDB:LELG_03915"/>
<keyword evidence="10 16" id="KW-0548">Nucleotidyltransferase</keyword>
<comment type="subcellular location">
    <subcellularLocation>
        <location evidence="2">Membrane</location>
        <topology evidence="2">Multi-pass membrane protein</topology>
    </subcellularLocation>
</comment>
<dbReference type="Pfam" id="PF01148">
    <property type="entry name" value="CTP_transf_1"/>
    <property type="match status" value="1"/>
</dbReference>
<proteinExistence type="inferred from homology"/>
<dbReference type="OMA" id="FFAYMYF"/>
<dbReference type="GO" id="GO:0070319">
    <property type="term" value="C:Golgi to plasma membrane transport vesicle"/>
    <property type="evidence" value="ECO:0007669"/>
    <property type="project" value="EnsemblFungi"/>
</dbReference>
<keyword evidence="8 16" id="KW-0808">Transferase</keyword>
<dbReference type="KEGG" id="lel:PVL30_004739"/>
<feature type="transmembrane region" description="Helical" evidence="16">
    <location>
        <begin position="165"/>
        <end position="182"/>
    </location>
</feature>
<evidence type="ECO:0000313" key="19">
    <source>
        <dbReference type="EMBL" id="EDK45736.1"/>
    </source>
</evidence>
<dbReference type="GO" id="GO:0046488">
    <property type="term" value="P:phosphatidylinositol metabolic process"/>
    <property type="evidence" value="ECO:0007669"/>
    <property type="project" value="EnsemblFungi"/>
</dbReference>
<dbReference type="PROSITE" id="PS01315">
    <property type="entry name" value="CDS"/>
    <property type="match status" value="1"/>
</dbReference>
<dbReference type="FunCoup" id="A5E2S8">
    <property type="interactions" value="710"/>
</dbReference>
<dbReference type="eggNOG" id="KOG1440">
    <property type="taxonomic scope" value="Eukaryota"/>
</dbReference>
<feature type="transmembrane region" description="Helical" evidence="16">
    <location>
        <begin position="218"/>
        <end position="239"/>
    </location>
</feature>
<evidence type="ECO:0000256" key="18">
    <source>
        <dbReference type="SAM" id="MobiDB-lite"/>
    </source>
</evidence>
<evidence type="ECO:0000256" key="9">
    <source>
        <dbReference type="ARBA" id="ARBA00022692"/>
    </source>
</evidence>
<keyword evidence="20" id="KW-1185">Reference proteome</keyword>
<evidence type="ECO:0000256" key="12">
    <source>
        <dbReference type="ARBA" id="ARBA00023098"/>
    </source>
</evidence>
<feature type="transmembrane region" description="Helical" evidence="16">
    <location>
        <begin position="334"/>
        <end position="356"/>
    </location>
</feature>
<evidence type="ECO:0000256" key="17">
    <source>
        <dbReference type="RuleBase" id="RU003938"/>
    </source>
</evidence>
<evidence type="ECO:0000256" key="15">
    <source>
        <dbReference type="ARBA" id="ARBA00023264"/>
    </source>
</evidence>
<dbReference type="UniPathway" id="UPA00557">
    <property type="reaction ID" value="UER00614"/>
</dbReference>
<sequence length="457" mass="51544">MSGEGKNAVEQEITNDSRSQSTPPASASMTPTSITPSVSNTEVSKNSKGKANGNVVNEREKKKEAFITRTIWTFVMIGGFFIILASGHLPIILMILVFQLLTFKEIIALTSEPARDKKIPYNRSLNWYFLVATWYYLDFPKFADFFQEKVFSDKLLTVLVKSHKLVSYSLYMAGFIFFVWTLKKGYYKFQFAQLCITHMTLLLVVFQAHLIIDNILNGIFWFFLPSALVIVNDIFAYICGITFGKTQLIEISPKKTVEGFLGAWICTGIAAVIGASLFSKSDYLICPAQNLSTHLYNFPQCDPNPVFIPQIYQLPANIIELLGGKIEMITFKPIYFHAAILATFASLIAPFGGFFASGLKRAFGIKDFGDTIPGHGGITDRFDCQFLMGSFTYLYYQTFISNHNMNLGKILQMAIINLSVPQLLQLVKSILRYLNREQVVSDEQLKQLFDILESTQQ</sequence>
<keyword evidence="7 16" id="KW-0444">Lipid biosynthesis</keyword>
<evidence type="ECO:0000256" key="16">
    <source>
        <dbReference type="PIRNR" id="PIRNR018269"/>
    </source>
</evidence>
<comment type="similarity">
    <text evidence="5 16 17">Belongs to the CDS family.</text>
</comment>
<dbReference type="PANTHER" id="PTHR13773">
    <property type="entry name" value="PHOSPHATIDATE CYTIDYLYLTRANSFERASE"/>
    <property type="match status" value="1"/>
</dbReference>
<dbReference type="PANTHER" id="PTHR13773:SF8">
    <property type="entry name" value="PHOSPHATIDATE CYTIDYLYLTRANSFERASE, PHOTORECEPTOR-SPECIFIC"/>
    <property type="match status" value="1"/>
</dbReference>
<keyword evidence="11 16" id="KW-1133">Transmembrane helix</keyword>
<organism evidence="19 20">
    <name type="scientific">Lodderomyces elongisporus (strain ATCC 11503 / CBS 2605 / JCM 1781 / NBRC 1676 / NRRL YB-4239)</name>
    <name type="common">Yeast</name>
    <name type="synonym">Saccharomyces elongisporus</name>
    <dbReference type="NCBI Taxonomy" id="379508"/>
    <lineage>
        <taxon>Eukaryota</taxon>
        <taxon>Fungi</taxon>
        <taxon>Dikarya</taxon>
        <taxon>Ascomycota</taxon>
        <taxon>Saccharomycotina</taxon>
        <taxon>Pichiomycetes</taxon>
        <taxon>Debaryomycetaceae</taxon>
        <taxon>Candida/Lodderomyces clade</taxon>
        <taxon>Lodderomyces</taxon>
    </lineage>
</organism>
<comment type="catalytic activity">
    <reaction evidence="1 16 17">
        <text>a 1,2-diacyl-sn-glycero-3-phosphate + CTP + H(+) = a CDP-1,2-diacyl-sn-glycerol + diphosphate</text>
        <dbReference type="Rhea" id="RHEA:16229"/>
        <dbReference type="ChEBI" id="CHEBI:15378"/>
        <dbReference type="ChEBI" id="CHEBI:33019"/>
        <dbReference type="ChEBI" id="CHEBI:37563"/>
        <dbReference type="ChEBI" id="CHEBI:58332"/>
        <dbReference type="ChEBI" id="CHEBI:58608"/>
        <dbReference type="EC" id="2.7.7.41"/>
    </reaction>
</comment>
<comment type="pathway">
    <text evidence="4">Lipid metabolism.</text>
</comment>
<dbReference type="GO" id="GO:0004605">
    <property type="term" value="F:phosphatidate cytidylyltransferase activity"/>
    <property type="evidence" value="ECO:0007669"/>
    <property type="project" value="UniProtKB-UniRule"/>
</dbReference>
<dbReference type="STRING" id="379508.A5E2S8"/>
<dbReference type="Proteomes" id="UP000001996">
    <property type="component" value="Unassembled WGS sequence"/>
</dbReference>
<feature type="region of interest" description="Disordered" evidence="18">
    <location>
        <begin position="1"/>
        <end position="55"/>
    </location>
</feature>
<protein>
    <recommendedName>
        <fullName evidence="6 16">Phosphatidate cytidylyltransferase</fullName>
        <ecNumber evidence="6 16">2.7.7.41</ecNumber>
    </recommendedName>
</protein>
<dbReference type="GO" id="GO:0006658">
    <property type="term" value="P:phosphatidylserine metabolic process"/>
    <property type="evidence" value="ECO:0007669"/>
    <property type="project" value="EnsemblFungi"/>
</dbReference>
<keyword evidence="14 16" id="KW-0594">Phospholipid biosynthesis</keyword>
<evidence type="ECO:0000256" key="10">
    <source>
        <dbReference type="ARBA" id="ARBA00022695"/>
    </source>
</evidence>
<evidence type="ECO:0000256" key="13">
    <source>
        <dbReference type="ARBA" id="ARBA00023136"/>
    </source>
</evidence>
<evidence type="ECO:0000256" key="1">
    <source>
        <dbReference type="ARBA" id="ARBA00001698"/>
    </source>
</evidence>
<evidence type="ECO:0000256" key="7">
    <source>
        <dbReference type="ARBA" id="ARBA00022516"/>
    </source>
</evidence>
<evidence type="ECO:0000256" key="5">
    <source>
        <dbReference type="ARBA" id="ARBA00010185"/>
    </source>
</evidence>